<accession>A0A2H3CDP1</accession>
<feature type="compositionally biased region" description="Low complexity" evidence="1">
    <location>
        <begin position="142"/>
        <end position="162"/>
    </location>
</feature>
<dbReference type="EMBL" id="KZ293419">
    <property type="protein sequence ID" value="PBK74253.1"/>
    <property type="molecule type" value="Genomic_DNA"/>
</dbReference>
<name>A0A2H3CDP1_9AGAR</name>
<evidence type="ECO:0000256" key="1">
    <source>
        <dbReference type="SAM" id="MobiDB-lite"/>
    </source>
</evidence>
<reference evidence="4" key="1">
    <citation type="journal article" date="2017" name="Nat. Ecol. Evol.">
        <title>Genome expansion and lineage-specific genetic innovations in the forest pathogenic fungi Armillaria.</title>
        <authorList>
            <person name="Sipos G."/>
            <person name="Prasanna A.N."/>
            <person name="Walter M.C."/>
            <person name="O'Connor E."/>
            <person name="Balint B."/>
            <person name="Krizsan K."/>
            <person name="Kiss B."/>
            <person name="Hess J."/>
            <person name="Varga T."/>
            <person name="Slot J."/>
            <person name="Riley R."/>
            <person name="Boka B."/>
            <person name="Rigling D."/>
            <person name="Barry K."/>
            <person name="Lee J."/>
            <person name="Mihaltcheva S."/>
            <person name="LaButti K."/>
            <person name="Lipzen A."/>
            <person name="Waldron R."/>
            <person name="Moloney N.M."/>
            <person name="Sperisen C."/>
            <person name="Kredics L."/>
            <person name="Vagvoelgyi C."/>
            <person name="Patrignani A."/>
            <person name="Fitzpatrick D."/>
            <person name="Nagy I."/>
            <person name="Doyle S."/>
            <person name="Anderson J.B."/>
            <person name="Grigoriev I.V."/>
            <person name="Gueldener U."/>
            <person name="Muensterkoetter M."/>
            <person name="Nagy L.G."/>
        </authorList>
    </citation>
    <scope>NUCLEOTIDE SEQUENCE [LARGE SCALE GENOMIC DNA]</scope>
    <source>
        <strain evidence="4">28-4</strain>
    </source>
</reference>
<feature type="transmembrane region" description="Helical" evidence="2">
    <location>
        <begin position="25"/>
        <end position="52"/>
    </location>
</feature>
<dbReference type="Proteomes" id="UP000218334">
    <property type="component" value="Unassembled WGS sequence"/>
</dbReference>
<feature type="compositionally biased region" description="Polar residues" evidence="1">
    <location>
        <begin position="7"/>
        <end position="20"/>
    </location>
</feature>
<organism evidence="3 4">
    <name type="scientific">Armillaria solidipes</name>
    <dbReference type="NCBI Taxonomy" id="1076256"/>
    <lineage>
        <taxon>Eukaryota</taxon>
        <taxon>Fungi</taxon>
        <taxon>Dikarya</taxon>
        <taxon>Basidiomycota</taxon>
        <taxon>Agaricomycotina</taxon>
        <taxon>Agaricomycetes</taxon>
        <taxon>Agaricomycetidae</taxon>
        <taxon>Agaricales</taxon>
        <taxon>Marasmiineae</taxon>
        <taxon>Physalacriaceae</taxon>
        <taxon>Armillaria</taxon>
    </lineage>
</organism>
<sequence length="275" mass="28988">MSIPHLSFSTASTTPVASGSGSNSFLTVAIVTGVVGGVSTCVVIGLVVYLLVQRRRQRKGLRRPGYYDTEKGPAITKNIPALPAAYHSKGELSSWFTESPQPARPAIKVITDFSIGKALPKSPSRPTTPKWKLKRVPVPRLSRLPPSPMLSRARSRLSFSRSSSRRTTKIDVPPVPILPSPSLPPTPVPTVLASVPAEASSPTVPFPSSAFSTPSVATPLHSLPPTTLAIPTSDPNVPSSAVSPLYTFSPAFPSPSVFLSSVGTLPSVNQRPTVS</sequence>
<proteinExistence type="predicted"/>
<keyword evidence="2" id="KW-0812">Transmembrane</keyword>
<feature type="region of interest" description="Disordered" evidence="1">
    <location>
        <begin position="142"/>
        <end position="178"/>
    </location>
</feature>
<evidence type="ECO:0000313" key="4">
    <source>
        <dbReference type="Proteomes" id="UP000218334"/>
    </source>
</evidence>
<protein>
    <submittedName>
        <fullName evidence="3">Uncharacterized protein</fullName>
    </submittedName>
</protein>
<evidence type="ECO:0000256" key="2">
    <source>
        <dbReference type="SAM" id="Phobius"/>
    </source>
</evidence>
<keyword evidence="4" id="KW-1185">Reference proteome</keyword>
<dbReference type="AlphaFoldDB" id="A0A2H3CDP1"/>
<feature type="region of interest" description="Disordered" evidence="1">
    <location>
        <begin position="1"/>
        <end position="20"/>
    </location>
</feature>
<keyword evidence="2" id="KW-0472">Membrane</keyword>
<keyword evidence="2" id="KW-1133">Transmembrane helix</keyword>
<gene>
    <name evidence="3" type="ORF">ARMSODRAFT_579859</name>
</gene>
<evidence type="ECO:0000313" key="3">
    <source>
        <dbReference type="EMBL" id="PBK74253.1"/>
    </source>
</evidence>